<evidence type="ECO:0000256" key="4">
    <source>
        <dbReference type="ARBA" id="ARBA00022857"/>
    </source>
</evidence>
<dbReference type="PANTHER" id="PTHR23023">
    <property type="entry name" value="DIMETHYLANILINE MONOOXYGENASE"/>
    <property type="match status" value="1"/>
</dbReference>
<evidence type="ECO:0000313" key="7">
    <source>
        <dbReference type="Proteomes" id="UP000700732"/>
    </source>
</evidence>
<dbReference type="PRINTS" id="PR00370">
    <property type="entry name" value="FMOXYGENASE"/>
</dbReference>
<evidence type="ECO:0000256" key="3">
    <source>
        <dbReference type="ARBA" id="ARBA00022827"/>
    </source>
</evidence>
<keyword evidence="2" id="KW-0285">Flavoprotein</keyword>
<dbReference type="InterPro" id="IPR020946">
    <property type="entry name" value="Flavin_mOase-like"/>
</dbReference>
<dbReference type="PIRSF" id="PIRSF000332">
    <property type="entry name" value="FMO"/>
    <property type="match status" value="1"/>
</dbReference>
<comment type="caution">
    <text evidence="6">The sequence shown here is derived from an EMBL/GenBank/DDBJ whole genome shotgun (WGS) entry which is preliminary data.</text>
</comment>
<dbReference type="InterPro" id="IPR050346">
    <property type="entry name" value="FMO-like"/>
</dbReference>
<dbReference type="EMBL" id="VFIA01000035">
    <property type="protein sequence ID" value="MBC3794015.1"/>
    <property type="molecule type" value="Genomic_DNA"/>
</dbReference>
<dbReference type="Gene3D" id="3.50.50.60">
    <property type="entry name" value="FAD/NAD(P)-binding domain"/>
    <property type="match status" value="2"/>
</dbReference>
<accession>A0ABR6WBS5</accession>
<protein>
    <submittedName>
        <fullName evidence="6">Cation diffusion facilitator CzcD-associated flavoprotein CzcO</fullName>
    </submittedName>
</protein>
<evidence type="ECO:0000256" key="5">
    <source>
        <dbReference type="ARBA" id="ARBA00023002"/>
    </source>
</evidence>
<evidence type="ECO:0000313" key="6">
    <source>
        <dbReference type="EMBL" id="MBC3794015.1"/>
    </source>
</evidence>
<keyword evidence="4" id="KW-0521">NADP</keyword>
<dbReference type="InterPro" id="IPR000960">
    <property type="entry name" value="Flavin_mOase"/>
</dbReference>
<dbReference type="InterPro" id="IPR036188">
    <property type="entry name" value="FAD/NAD-bd_sf"/>
</dbReference>
<reference evidence="6 7" key="1">
    <citation type="submission" date="2019-06" db="EMBL/GenBank/DDBJ databases">
        <title>Spirosoma utsteinense sp. nov. isolated from Antarctic ice-free soils.</title>
        <authorList>
            <person name="Tahon G."/>
        </authorList>
    </citation>
    <scope>NUCLEOTIDE SEQUENCE [LARGE SCALE GENOMIC DNA]</scope>
    <source>
        <strain evidence="6 7">LMG 31447</strain>
    </source>
</reference>
<proteinExistence type="inferred from homology"/>
<organism evidence="6 7">
    <name type="scientific">Spirosoma utsteinense</name>
    <dbReference type="NCBI Taxonomy" id="2585773"/>
    <lineage>
        <taxon>Bacteria</taxon>
        <taxon>Pseudomonadati</taxon>
        <taxon>Bacteroidota</taxon>
        <taxon>Cytophagia</taxon>
        <taxon>Cytophagales</taxon>
        <taxon>Cytophagaceae</taxon>
        <taxon>Spirosoma</taxon>
    </lineage>
</organism>
<dbReference type="RefSeq" id="WP_235985273.1">
    <property type="nucleotide sequence ID" value="NZ_VFIA01000035.1"/>
</dbReference>
<dbReference type="SUPFAM" id="SSF51905">
    <property type="entry name" value="FAD/NAD(P)-binding domain"/>
    <property type="match status" value="2"/>
</dbReference>
<dbReference type="Proteomes" id="UP000700732">
    <property type="component" value="Unassembled WGS sequence"/>
</dbReference>
<evidence type="ECO:0000256" key="1">
    <source>
        <dbReference type="ARBA" id="ARBA00009183"/>
    </source>
</evidence>
<keyword evidence="3" id="KW-0274">FAD</keyword>
<comment type="similarity">
    <text evidence="1">Belongs to the FMO family.</text>
</comment>
<sequence length="521" mass="58350">MKTLNLNQLIGTQTASTGATKTIGIIGAGVSGLVTAKTMREHGFEVVLFEKEAELGGVWTSTRRYPNVTTQNTRDTYTFSDFPMPKHYPEWPTGEHVQEYLTNYARHFDLLPYIQFSTTVNHAEPINDGHGGWLLHTAQNGVTGQIDVDFLVVCNGVFSEPNMPTVQGRELFEGQVMHSTAFRQEHLDAAKTRKVAVVGFAKSAHDILSQVSSVSHKPVCIYREAKWKMPRIFWGLNFKYLLLHRFGESLFPYRVLYGIHKFLHGPMGKPVTTFLVKSIGNLVAAQLKLKQSGLLPDKPFDSIANCSIGLTSDNFYERAATGDIQLEKGEISRFETDGVRLTNGKKIEADVVVFATGFRQTVPFFDARISQRLRNAKGWFQLYRNVLPADVPNLSFVGYNPSLFTPFTSELAAHYSAQYVKGQLDLPDAEGMKAEIARHQAWLTQRVPHGHSSGTCIIPFSFHHADELMRDMGLKTRRTGNPVKEFMAPFNPGMYKGLTQELQALSLARKPAKTTDYLVEV</sequence>
<gene>
    <name evidence="6" type="ORF">FH603_4542</name>
</gene>
<evidence type="ECO:0000256" key="2">
    <source>
        <dbReference type="ARBA" id="ARBA00022630"/>
    </source>
</evidence>
<dbReference type="Pfam" id="PF00743">
    <property type="entry name" value="FMO-like"/>
    <property type="match status" value="1"/>
</dbReference>
<keyword evidence="7" id="KW-1185">Reference proteome</keyword>
<keyword evidence="5" id="KW-0560">Oxidoreductase</keyword>
<name>A0ABR6WBS5_9BACT</name>